<evidence type="ECO:0000313" key="2">
    <source>
        <dbReference type="EMBL" id="CZR65986.1"/>
    </source>
</evidence>
<feature type="compositionally biased region" description="Polar residues" evidence="1">
    <location>
        <begin position="9"/>
        <end position="20"/>
    </location>
</feature>
<sequence>MSLPLGRTLNMSSSKDSANASLPPLDQLNLNYAADGSETSVSNAEPSPKTNGTSSIAHSTTPAQTLGSSVPDRVLHCQSLLVQKSTIGSGEGVFTTKEFEDGDLIFSIKQPLLAIVRFSKNEQPEELRCVYDNCLEKSPSQDIGSKSPSEPHWLSIFHVCDGCKSALVLFERMREGSVQEPPRVGISNVSKDQDSRS</sequence>
<keyword evidence="3" id="KW-1185">Reference proteome</keyword>
<dbReference type="AlphaFoldDB" id="A0A1L7XM04"/>
<evidence type="ECO:0000313" key="3">
    <source>
        <dbReference type="Proteomes" id="UP000184330"/>
    </source>
</evidence>
<organism evidence="2 3">
    <name type="scientific">Phialocephala subalpina</name>
    <dbReference type="NCBI Taxonomy" id="576137"/>
    <lineage>
        <taxon>Eukaryota</taxon>
        <taxon>Fungi</taxon>
        <taxon>Dikarya</taxon>
        <taxon>Ascomycota</taxon>
        <taxon>Pezizomycotina</taxon>
        <taxon>Leotiomycetes</taxon>
        <taxon>Helotiales</taxon>
        <taxon>Mollisiaceae</taxon>
        <taxon>Phialocephala</taxon>
        <taxon>Phialocephala fortinii species complex</taxon>
    </lineage>
</organism>
<protein>
    <recommendedName>
        <fullName evidence="4">SET domain-containing protein</fullName>
    </recommendedName>
</protein>
<reference evidence="2 3" key="1">
    <citation type="submission" date="2016-03" db="EMBL/GenBank/DDBJ databases">
        <authorList>
            <person name="Ploux O."/>
        </authorList>
    </citation>
    <scope>NUCLEOTIDE SEQUENCE [LARGE SCALE GENOMIC DNA]</scope>
    <source>
        <strain evidence="2 3">UAMH 11012</strain>
    </source>
</reference>
<feature type="compositionally biased region" description="Polar residues" evidence="1">
    <location>
        <begin position="37"/>
        <end position="68"/>
    </location>
</feature>
<feature type="region of interest" description="Disordered" evidence="1">
    <location>
        <begin position="178"/>
        <end position="197"/>
    </location>
</feature>
<proteinExistence type="predicted"/>
<dbReference type="Proteomes" id="UP000184330">
    <property type="component" value="Unassembled WGS sequence"/>
</dbReference>
<dbReference type="OrthoDB" id="5945798at2759"/>
<evidence type="ECO:0008006" key="4">
    <source>
        <dbReference type="Google" id="ProtNLM"/>
    </source>
</evidence>
<name>A0A1L7XM04_9HELO</name>
<accession>A0A1L7XM04</accession>
<evidence type="ECO:0000256" key="1">
    <source>
        <dbReference type="SAM" id="MobiDB-lite"/>
    </source>
</evidence>
<feature type="region of interest" description="Disordered" evidence="1">
    <location>
        <begin position="1"/>
        <end position="68"/>
    </location>
</feature>
<dbReference type="EMBL" id="FJOG01000034">
    <property type="protein sequence ID" value="CZR65986.1"/>
    <property type="molecule type" value="Genomic_DNA"/>
</dbReference>
<gene>
    <name evidence="2" type="ORF">PAC_15886</name>
</gene>